<sequence length="107" mass="10743">MNFIHVSCPYPRSTTTSKLPGFSAVAALTGAAKRHGAWQLTTAAAAAGAAEHRSVPTPASAPAATPAAADRAIAPSQHPSHTGPGASANICSMLGPCSNSADESWHR</sequence>
<dbReference type="EMBL" id="JAEHOD010000001">
    <property type="protein sequence ID" value="KAG2454748.1"/>
    <property type="molecule type" value="Genomic_DNA"/>
</dbReference>
<accession>A0A836BD05</accession>
<evidence type="ECO:0000313" key="3">
    <source>
        <dbReference type="Proteomes" id="UP000613740"/>
    </source>
</evidence>
<evidence type="ECO:0000256" key="1">
    <source>
        <dbReference type="SAM" id="MobiDB-lite"/>
    </source>
</evidence>
<keyword evidence="3" id="KW-1185">Reference proteome</keyword>
<organism evidence="2 3">
    <name type="scientific">Chlamydomonas schloesseri</name>
    <dbReference type="NCBI Taxonomy" id="2026947"/>
    <lineage>
        <taxon>Eukaryota</taxon>
        <taxon>Viridiplantae</taxon>
        <taxon>Chlorophyta</taxon>
        <taxon>core chlorophytes</taxon>
        <taxon>Chlorophyceae</taxon>
        <taxon>CS clade</taxon>
        <taxon>Chlamydomonadales</taxon>
        <taxon>Chlamydomonadaceae</taxon>
        <taxon>Chlamydomonas</taxon>
    </lineage>
</organism>
<comment type="caution">
    <text evidence="2">The sequence shown here is derived from an EMBL/GenBank/DDBJ whole genome shotgun (WGS) entry which is preliminary data.</text>
</comment>
<evidence type="ECO:0000313" key="2">
    <source>
        <dbReference type="EMBL" id="KAG2454748.1"/>
    </source>
</evidence>
<proteinExistence type="predicted"/>
<name>A0A836BD05_9CHLO</name>
<dbReference type="AlphaFoldDB" id="A0A836BD05"/>
<feature type="region of interest" description="Disordered" evidence="1">
    <location>
        <begin position="47"/>
        <end position="88"/>
    </location>
</feature>
<dbReference type="Proteomes" id="UP000613740">
    <property type="component" value="Unassembled WGS sequence"/>
</dbReference>
<protein>
    <submittedName>
        <fullName evidence="2">Uncharacterized protein</fullName>
    </submittedName>
</protein>
<feature type="compositionally biased region" description="Low complexity" evidence="1">
    <location>
        <begin position="56"/>
        <end position="75"/>
    </location>
</feature>
<reference evidence="2" key="1">
    <citation type="journal article" date="2020" name="bioRxiv">
        <title>Comparative genomics of Chlamydomonas.</title>
        <authorList>
            <person name="Craig R.J."/>
            <person name="Hasan A.R."/>
            <person name="Ness R.W."/>
            <person name="Keightley P.D."/>
        </authorList>
    </citation>
    <scope>NUCLEOTIDE SEQUENCE</scope>
    <source>
        <strain evidence="2">CCAP 11/173</strain>
    </source>
</reference>
<gene>
    <name evidence="2" type="ORF">HYH02_000583</name>
</gene>